<organism evidence="4 5">
    <name type="scientific">Podila verticillata NRRL 6337</name>
    <dbReference type="NCBI Taxonomy" id="1069443"/>
    <lineage>
        <taxon>Eukaryota</taxon>
        <taxon>Fungi</taxon>
        <taxon>Fungi incertae sedis</taxon>
        <taxon>Mucoromycota</taxon>
        <taxon>Mortierellomycotina</taxon>
        <taxon>Mortierellomycetes</taxon>
        <taxon>Mortierellales</taxon>
        <taxon>Mortierellaceae</taxon>
        <taxon>Podila</taxon>
    </lineage>
</organism>
<evidence type="ECO:0000256" key="1">
    <source>
        <dbReference type="ARBA" id="ARBA00022729"/>
    </source>
</evidence>
<dbReference type="Proteomes" id="UP000243308">
    <property type="component" value="Unassembled WGS sequence"/>
</dbReference>
<dbReference type="PROSITE" id="PS51257">
    <property type="entry name" value="PROKAR_LIPOPROTEIN"/>
    <property type="match status" value="1"/>
</dbReference>
<evidence type="ECO:0000256" key="2">
    <source>
        <dbReference type="SAM" id="SignalP"/>
    </source>
</evidence>
<dbReference type="InterPro" id="IPR018466">
    <property type="entry name" value="Kre9/Knh1-like_N"/>
</dbReference>
<dbReference type="EMBL" id="KN042432">
    <property type="protein sequence ID" value="KFH62306.1"/>
    <property type="molecule type" value="Genomic_DNA"/>
</dbReference>
<feature type="chain" id="PRO_5001815691" description="Yeast cell wall synthesis Kre9/Knh1-like N-terminal domain-containing protein" evidence="2">
    <location>
        <begin position="21"/>
        <end position="183"/>
    </location>
</feature>
<evidence type="ECO:0000259" key="3">
    <source>
        <dbReference type="Pfam" id="PF10342"/>
    </source>
</evidence>
<dbReference type="AlphaFoldDB" id="A0A086TK29"/>
<accession>A0A086TK29</accession>
<evidence type="ECO:0000313" key="5">
    <source>
        <dbReference type="Proteomes" id="UP000243308"/>
    </source>
</evidence>
<gene>
    <name evidence="4" type="ORF">MVEG_11517</name>
</gene>
<protein>
    <recommendedName>
        <fullName evidence="3">Yeast cell wall synthesis Kre9/Knh1-like N-terminal domain-containing protein</fullName>
    </recommendedName>
</protein>
<keyword evidence="5" id="KW-1185">Reference proteome</keyword>
<reference evidence="4 5" key="1">
    <citation type="submission" date="2011-02" db="EMBL/GenBank/DDBJ databases">
        <title>The Genome Sequence of Mortierella verticillata NRRL 6337.</title>
        <authorList>
            <consortium name="The Broad Institute Genome Sequencing Platform"/>
            <person name="Russ C."/>
            <person name="Cuomo C."/>
            <person name="Burger G."/>
            <person name="Gray M.W."/>
            <person name="Holland P.W.H."/>
            <person name="King N."/>
            <person name="Lang F.B.F."/>
            <person name="Roger A.J."/>
            <person name="Ruiz-Trillo I."/>
            <person name="Young S.K."/>
            <person name="Zeng Q."/>
            <person name="Gargeya S."/>
            <person name="Alvarado L."/>
            <person name="Berlin A."/>
            <person name="Chapman S.B."/>
            <person name="Chen Z."/>
            <person name="Freedman E."/>
            <person name="Gellesch M."/>
            <person name="Goldberg J."/>
            <person name="Griggs A."/>
            <person name="Gujja S."/>
            <person name="Heilman E."/>
            <person name="Heiman D."/>
            <person name="Howarth C."/>
            <person name="Mehta T."/>
            <person name="Neiman D."/>
            <person name="Pearson M."/>
            <person name="Roberts A."/>
            <person name="Saif S."/>
            <person name="Shea T."/>
            <person name="Shenoy N."/>
            <person name="Sisk P."/>
            <person name="Stolte C."/>
            <person name="Sykes S."/>
            <person name="White J."/>
            <person name="Yandava C."/>
            <person name="Haas B."/>
            <person name="Nusbaum C."/>
            <person name="Birren B."/>
        </authorList>
    </citation>
    <scope>NUCLEOTIDE SEQUENCE [LARGE SCALE GENOMIC DNA]</scope>
    <source>
        <strain evidence="4 5">NRRL 6337</strain>
    </source>
</reference>
<keyword evidence="1 2" id="KW-0732">Signal</keyword>
<proteinExistence type="predicted"/>
<dbReference type="OrthoDB" id="2413528at2759"/>
<dbReference type="Pfam" id="PF10342">
    <property type="entry name" value="Kre9_KNH"/>
    <property type="match status" value="1"/>
</dbReference>
<name>A0A086TK29_9FUNG</name>
<feature type="domain" description="Yeast cell wall synthesis Kre9/Knh1-like N-terminal" evidence="3">
    <location>
        <begin position="28"/>
        <end position="103"/>
    </location>
</feature>
<feature type="signal peptide" evidence="2">
    <location>
        <begin position="1"/>
        <end position="20"/>
    </location>
</feature>
<sequence>MRFTIAAVVASLMTACTVMADQAFPTAPVANTVWNSGAKVNVQWKLVAPEAKTGLVVTLFKGDPSHQTQVEVLGTGKPAATSLQVTIPAKLESGWYSVRIGDSWSHYFAIKGTGAMPTGPAPTGISPTSSGALPVPTGNGTSSTAAVTVPTKLATPTQTSGSVKLLSSASALVAVVAVAALAF</sequence>
<evidence type="ECO:0000313" key="4">
    <source>
        <dbReference type="EMBL" id="KFH62306.1"/>
    </source>
</evidence>